<evidence type="ECO:0000256" key="1">
    <source>
        <dbReference type="SAM" id="Phobius"/>
    </source>
</evidence>
<protein>
    <recommendedName>
        <fullName evidence="4">DUF2877 domain-containing protein</fullName>
    </recommendedName>
</protein>
<dbReference type="RefSeq" id="WP_209460759.1">
    <property type="nucleotide sequence ID" value="NZ_JAGGKC010000033.1"/>
</dbReference>
<dbReference type="InterPro" id="IPR021530">
    <property type="entry name" value="AllH-like"/>
</dbReference>
<dbReference type="EMBL" id="JAGGKC010000033">
    <property type="protein sequence ID" value="MBP1920592.1"/>
    <property type="molecule type" value="Genomic_DNA"/>
</dbReference>
<dbReference type="Pfam" id="PF11392">
    <property type="entry name" value="AllH"/>
    <property type="match status" value="1"/>
</dbReference>
<evidence type="ECO:0000313" key="2">
    <source>
        <dbReference type="EMBL" id="MBP1920592.1"/>
    </source>
</evidence>
<dbReference type="Proteomes" id="UP001519271">
    <property type="component" value="Unassembled WGS sequence"/>
</dbReference>
<keyword evidence="3" id="KW-1185">Reference proteome</keyword>
<evidence type="ECO:0008006" key="4">
    <source>
        <dbReference type="Google" id="ProtNLM"/>
    </source>
</evidence>
<gene>
    <name evidence="2" type="ORF">J2Z34_003107</name>
</gene>
<keyword evidence="1" id="KW-0812">Transmembrane</keyword>
<evidence type="ECO:0000313" key="3">
    <source>
        <dbReference type="Proteomes" id="UP001519271"/>
    </source>
</evidence>
<comment type="caution">
    <text evidence="2">The sequence shown here is derived from an EMBL/GenBank/DDBJ whole genome shotgun (WGS) entry which is preliminary data.</text>
</comment>
<keyword evidence="1" id="KW-0472">Membrane</keyword>
<organism evidence="2 3">
    <name type="scientific">Youngiibacter multivorans</name>
    <dbReference type="NCBI Taxonomy" id="937251"/>
    <lineage>
        <taxon>Bacteria</taxon>
        <taxon>Bacillati</taxon>
        <taxon>Bacillota</taxon>
        <taxon>Clostridia</taxon>
        <taxon>Eubacteriales</taxon>
        <taxon>Clostridiaceae</taxon>
        <taxon>Youngiibacter</taxon>
    </lineage>
</organism>
<accession>A0ABS4G7P9</accession>
<feature type="transmembrane region" description="Helical" evidence="1">
    <location>
        <begin position="21"/>
        <end position="44"/>
    </location>
</feature>
<keyword evidence="1" id="KW-1133">Transmembrane helix</keyword>
<sequence length="293" mass="32896">MLVKEMDSEIRRIIDLKGTMNFSISMVFGTTICGYFGGQLITILDGNKRILPMSIVVDGELKGRSYSVGDSITVAGSVDSDLVITQDTKTADLHMRASVEYYRISAMYTQIQAALLEFNTETKGMLPIISIMGMLSEPRKYSGIESKMYNLVAERTKLLINDLIEGREITAENIVGYGIGLTPSADDFLLGISCMFDRYREESRKEILKAYIEKYLHTTTEVSGCMLRYGIRIKLYPKVILEYLEHPYSGKLRVEEFLKHGSTSGIDLLCGMLCGLGILMEIQDSIRDIEPIE</sequence>
<reference evidence="2 3" key="1">
    <citation type="submission" date="2021-03" db="EMBL/GenBank/DDBJ databases">
        <title>Genomic Encyclopedia of Type Strains, Phase IV (KMG-IV): sequencing the most valuable type-strain genomes for metagenomic binning, comparative biology and taxonomic classification.</title>
        <authorList>
            <person name="Goeker M."/>
        </authorList>
    </citation>
    <scope>NUCLEOTIDE SEQUENCE [LARGE SCALE GENOMIC DNA]</scope>
    <source>
        <strain evidence="2 3">DSM 6139</strain>
    </source>
</reference>
<name>A0ABS4G7P9_9CLOT</name>
<proteinExistence type="predicted"/>